<reference evidence="4 5" key="1">
    <citation type="journal article" date="2013" name="PLoS ONE">
        <title>Cultivation and Complete Genome Sequencing of Gloeobacter kilaueensis sp. nov., from a Lava Cave in Kilauea Caldera, Hawai'i.</title>
        <authorList>
            <person name="Saw J.H."/>
            <person name="Schatz M."/>
            <person name="Brown M.V."/>
            <person name="Kunkel D.D."/>
            <person name="Foster J.S."/>
            <person name="Shick H."/>
            <person name="Christensen S."/>
            <person name="Hou S."/>
            <person name="Wan X."/>
            <person name="Donachie S.P."/>
        </authorList>
    </citation>
    <scope>NUCLEOTIDE SEQUENCE [LARGE SCALE GENOMIC DNA]</scope>
    <source>
        <strain evidence="5">JS</strain>
    </source>
</reference>
<gene>
    <name evidence="4" type="ORF">GKIL_2684</name>
</gene>
<dbReference type="CDD" id="cd06464">
    <property type="entry name" value="ACD_sHsps-like"/>
    <property type="match status" value="1"/>
</dbReference>
<sequence length="148" mass="16447">MAIVRYSPAREIGSLRNDMMDRVFNGFFGPLSNRDFTPAIRVWESPEAYTVQAVVPGLERDSLDIQAAPHGLSISGKFSFAVPEEVTVRHSEYGDGEFRRTLQLSTQIRSEGVKASYTDGILTITLPKIESQRVVKVKLDDVAQGETN</sequence>
<comment type="similarity">
    <text evidence="1 2">Belongs to the small heat shock protein (HSP20) family.</text>
</comment>
<dbReference type="AlphaFoldDB" id="U5QMP8"/>
<dbReference type="InterPro" id="IPR008978">
    <property type="entry name" value="HSP20-like_chaperone"/>
</dbReference>
<dbReference type="Pfam" id="PF00011">
    <property type="entry name" value="HSP20"/>
    <property type="match status" value="1"/>
</dbReference>
<evidence type="ECO:0000313" key="4">
    <source>
        <dbReference type="EMBL" id="AGY58930.1"/>
    </source>
</evidence>
<dbReference type="EMBL" id="CP003587">
    <property type="protein sequence ID" value="AGY58930.1"/>
    <property type="molecule type" value="Genomic_DNA"/>
</dbReference>
<feature type="domain" description="SHSP" evidence="3">
    <location>
        <begin position="31"/>
        <end position="145"/>
    </location>
</feature>
<evidence type="ECO:0000256" key="1">
    <source>
        <dbReference type="PROSITE-ProRule" id="PRU00285"/>
    </source>
</evidence>
<dbReference type="Gene3D" id="2.60.40.790">
    <property type="match status" value="1"/>
</dbReference>
<keyword evidence="5" id="KW-1185">Reference proteome</keyword>
<dbReference type="STRING" id="1183438.GKIL_2684"/>
<dbReference type="InterPro" id="IPR031107">
    <property type="entry name" value="Small_HSP"/>
</dbReference>
<dbReference type="eggNOG" id="COG0071">
    <property type="taxonomic scope" value="Bacteria"/>
</dbReference>
<dbReference type="PANTHER" id="PTHR11527">
    <property type="entry name" value="HEAT-SHOCK PROTEIN 20 FAMILY MEMBER"/>
    <property type="match status" value="1"/>
</dbReference>
<dbReference type="Proteomes" id="UP000017396">
    <property type="component" value="Chromosome"/>
</dbReference>
<dbReference type="SUPFAM" id="SSF49764">
    <property type="entry name" value="HSP20-like chaperones"/>
    <property type="match status" value="1"/>
</dbReference>
<keyword evidence="4" id="KW-0346">Stress response</keyword>
<dbReference type="KEGG" id="glj:GKIL_2684"/>
<name>U5QMP8_GLOK1</name>
<organism evidence="4 5">
    <name type="scientific">Gloeobacter kilaueensis (strain ATCC BAA-2537 / CCAP 1431/1 / ULC 316 / JS1)</name>
    <dbReference type="NCBI Taxonomy" id="1183438"/>
    <lineage>
        <taxon>Bacteria</taxon>
        <taxon>Bacillati</taxon>
        <taxon>Cyanobacteriota</taxon>
        <taxon>Cyanophyceae</taxon>
        <taxon>Gloeobacterales</taxon>
        <taxon>Gloeobacteraceae</taxon>
        <taxon>Gloeobacter</taxon>
    </lineage>
</organism>
<accession>U5QMP8</accession>
<dbReference type="PROSITE" id="PS01031">
    <property type="entry name" value="SHSP"/>
    <property type="match status" value="1"/>
</dbReference>
<evidence type="ECO:0000256" key="2">
    <source>
        <dbReference type="RuleBase" id="RU003616"/>
    </source>
</evidence>
<proteinExistence type="inferred from homology"/>
<evidence type="ECO:0000313" key="5">
    <source>
        <dbReference type="Proteomes" id="UP000017396"/>
    </source>
</evidence>
<evidence type="ECO:0000259" key="3">
    <source>
        <dbReference type="PROSITE" id="PS01031"/>
    </source>
</evidence>
<dbReference type="HOGENOM" id="CLU_046737_12_2_3"/>
<protein>
    <submittedName>
        <fullName evidence="4">Heat shock protein Hsp20</fullName>
    </submittedName>
</protein>
<dbReference type="RefSeq" id="WP_023174137.1">
    <property type="nucleotide sequence ID" value="NC_022600.1"/>
</dbReference>
<dbReference type="InterPro" id="IPR002068">
    <property type="entry name" value="A-crystallin/Hsp20_dom"/>
</dbReference>